<evidence type="ECO:0000313" key="2">
    <source>
        <dbReference type="EMBL" id="GAQ93135.1"/>
    </source>
</evidence>
<reference evidence="2 3" key="1">
    <citation type="journal article" date="2014" name="Nat. Commun.">
        <title>Klebsormidium flaccidum genome reveals primary factors for plant terrestrial adaptation.</title>
        <authorList>
            <person name="Hori K."/>
            <person name="Maruyama F."/>
            <person name="Fujisawa T."/>
            <person name="Togashi T."/>
            <person name="Yamamoto N."/>
            <person name="Seo M."/>
            <person name="Sato S."/>
            <person name="Yamada T."/>
            <person name="Mori H."/>
            <person name="Tajima N."/>
            <person name="Moriyama T."/>
            <person name="Ikeuchi M."/>
            <person name="Watanabe M."/>
            <person name="Wada H."/>
            <person name="Kobayashi K."/>
            <person name="Saito M."/>
            <person name="Masuda T."/>
            <person name="Sasaki-Sekimoto Y."/>
            <person name="Mashiguchi K."/>
            <person name="Awai K."/>
            <person name="Shimojima M."/>
            <person name="Masuda S."/>
            <person name="Iwai M."/>
            <person name="Nobusawa T."/>
            <person name="Narise T."/>
            <person name="Kondo S."/>
            <person name="Saito H."/>
            <person name="Sato R."/>
            <person name="Murakawa M."/>
            <person name="Ihara Y."/>
            <person name="Oshima-Yamada Y."/>
            <person name="Ohtaka K."/>
            <person name="Satoh M."/>
            <person name="Sonobe K."/>
            <person name="Ishii M."/>
            <person name="Ohtani R."/>
            <person name="Kanamori-Sato M."/>
            <person name="Honoki R."/>
            <person name="Miyazaki D."/>
            <person name="Mochizuki H."/>
            <person name="Umetsu J."/>
            <person name="Higashi K."/>
            <person name="Shibata D."/>
            <person name="Kamiya Y."/>
            <person name="Sato N."/>
            <person name="Nakamura Y."/>
            <person name="Tabata S."/>
            <person name="Ida S."/>
            <person name="Kurokawa K."/>
            <person name="Ohta H."/>
        </authorList>
    </citation>
    <scope>NUCLEOTIDE SEQUENCE [LARGE SCALE GENOMIC DNA]</scope>
    <source>
        <strain evidence="2 3">NIES-2285</strain>
    </source>
</reference>
<dbReference type="Proteomes" id="UP000054558">
    <property type="component" value="Unassembled WGS sequence"/>
</dbReference>
<organism evidence="2 3">
    <name type="scientific">Klebsormidium nitens</name>
    <name type="common">Green alga</name>
    <name type="synonym">Ulothrix nitens</name>
    <dbReference type="NCBI Taxonomy" id="105231"/>
    <lineage>
        <taxon>Eukaryota</taxon>
        <taxon>Viridiplantae</taxon>
        <taxon>Streptophyta</taxon>
        <taxon>Klebsormidiophyceae</taxon>
        <taxon>Klebsormidiales</taxon>
        <taxon>Klebsormidiaceae</taxon>
        <taxon>Klebsormidium</taxon>
    </lineage>
</organism>
<dbReference type="AlphaFoldDB" id="A0A1Y1IQE7"/>
<dbReference type="EMBL" id="DF238268">
    <property type="protein sequence ID" value="GAQ93135.1"/>
    <property type="molecule type" value="Genomic_DNA"/>
</dbReference>
<proteinExistence type="predicted"/>
<accession>A0A1Y1IQE7</accession>
<feature type="region of interest" description="Disordered" evidence="1">
    <location>
        <begin position="224"/>
        <end position="308"/>
    </location>
</feature>
<feature type="compositionally biased region" description="Basic residues" evidence="1">
    <location>
        <begin position="263"/>
        <end position="274"/>
    </location>
</feature>
<feature type="compositionally biased region" description="Basic and acidic residues" evidence="1">
    <location>
        <begin position="275"/>
        <end position="288"/>
    </location>
</feature>
<evidence type="ECO:0000256" key="1">
    <source>
        <dbReference type="SAM" id="MobiDB-lite"/>
    </source>
</evidence>
<protein>
    <submittedName>
        <fullName evidence="2">Uncharacterized protein</fullName>
    </submittedName>
</protein>
<evidence type="ECO:0000313" key="3">
    <source>
        <dbReference type="Proteomes" id="UP000054558"/>
    </source>
</evidence>
<sequence length="331" mass="36149">MLMDPNGCVEAVVACALVVADKFPDRPVLVWVGRATVWEGTGYKSKGDLLLRYRRATGRHMCATMAQLVAGGRIAVVYDLSKFNDPKIMKYAINVLLVFQKKGRVQCYNSEQLAAFPVLPGRYRHDQFFGPKELLDSPEWRFIVVTFGWEAKPVLGVHGIDGFCAKVGAGSLAWHQHIDVVHITLANRSGDLLRDRRGEGGVVMKLPKVADRPGIIAEHNQARLEEAEEAASSGDEAGTGTCGSDRAEGSGSGASHSLPAAGGKRKRKHKKRKNTAREDSGVIQERHVVAPSPSDNERTRDGGIEWDPTGWQVRHSAVAHAKELDMQLSAL</sequence>
<gene>
    <name evidence="2" type="ORF">KFL_013190010</name>
</gene>
<name>A0A1Y1IQE7_KLENI</name>
<keyword evidence="3" id="KW-1185">Reference proteome</keyword>